<keyword evidence="3" id="KW-1185">Reference proteome</keyword>
<proteinExistence type="predicted"/>
<keyword evidence="1" id="KW-1133">Transmembrane helix</keyword>
<dbReference type="RefSeq" id="WP_091688588.1">
    <property type="nucleotide sequence ID" value="NZ_BAABFM010000078.1"/>
</dbReference>
<accession>A0A1I5IKI7</accession>
<dbReference type="OrthoDB" id="4336274at2"/>
<dbReference type="Proteomes" id="UP000198806">
    <property type="component" value="Unassembled WGS sequence"/>
</dbReference>
<evidence type="ECO:0000313" key="2">
    <source>
        <dbReference type="EMBL" id="SFO60964.1"/>
    </source>
</evidence>
<gene>
    <name evidence="2" type="ORF">SAMN04489757_1472</name>
</gene>
<evidence type="ECO:0000256" key="1">
    <source>
        <dbReference type="SAM" id="Phobius"/>
    </source>
</evidence>
<feature type="transmembrane region" description="Helical" evidence="1">
    <location>
        <begin position="18"/>
        <end position="36"/>
    </location>
</feature>
<name>A0A1I5IKI7_9FIRM</name>
<dbReference type="STRING" id="1527.SAMN04489757_1472"/>
<reference evidence="2 3" key="1">
    <citation type="submission" date="2016-10" db="EMBL/GenBank/DDBJ databases">
        <authorList>
            <person name="de Groot N.N."/>
        </authorList>
    </citation>
    <scope>NUCLEOTIDE SEQUENCE [LARGE SCALE GENOMIC DNA]</scope>
    <source>
        <strain evidence="2 3">DSM 1283</strain>
    </source>
</reference>
<keyword evidence="1" id="KW-0812">Transmembrane</keyword>
<evidence type="ECO:0000313" key="3">
    <source>
        <dbReference type="Proteomes" id="UP000198806"/>
    </source>
</evidence>
<sequence>MKSTYEQIKDFELKSSHWLALISTEIFAFLGLFVIMQSTIRAIYPITAVFNISGYYETTQLNLF</sequence>
<protein>
    <submittedName>
        <fullName evidence="2">Bacitracin transport system permease protein</fullName>
    </submittedName>
</protein>
<dbReference type="AlphaFoldDB" id="A0A1I5IKI7"/>
<organism evidence="2 3">
    <name type="scientific">Anaerocolumna aminovalerica</name>
    <dbReference type="NCBI Taxonomy" id="1527"/>
    <lineage>
        <taxon>Bacteria</taxon>
        <taxon>Bacillati</taxon>
        <taxon>Bacillota</taxon>
        <taxon>Clostridia</taxon>
        <taxon>Lachnospirales</taxon>
        <taxon>Lachnospiraceae</taxon>
        <taxon>Anaerocolumna</taxon>
    </lineage>
</organism>
<keyword evidence="1" id="KW-0472">Membrane</keyword>
<dbReference type="EMBL" id="FOWD01000047">
    <property type="protein sequence ID" value="SFO60964.1"/>
    <property type="molecule type" value="Genomic_DNA"/>
</dbReference>